<dbReference type="Pfam" id="PF16862">
    <property type="entry name" value="Glyco_hydro_79C"/>
    <property type="match status" value="1"/>
</dbReference>
<dbReference type="SUPFAM" id="SSF51445">
    <property type="entry name" value="(Trans)glycosidases"/>
    <property type="match status" value="1"/>
</dbReference>
<dbReference type="Gene3D" id="2.60.40.1180">
    <property type="entry name" value="Golgi alpha-mannosidase II"/>
    <property type="match status" value="1"/>
</dbReference>
<comment type="caution">
    <text evidence="3">The sequence shown here is derived from an EMBL/GenBank/DDBJ whole genome shotgun (WGS) entry which is preliminary data.</text>
</comment>
<accession>A0AAD6CEG0</accession>
<evidence type="ECO:0000313" key="3">
    <source>
        <dbReference type="EMBL" id="KAJ5461563.1"/>
    </source>
</evidence>
<evidence type="ECO:0000313" key="4">
    <source>
        <dbReference type="Proteomes" id="UP001213681"/>
    </source>
</evidence>
<evidence type="ECO:0000259" key="2">
    <source>
        <dbReference type="Pfam" id="PF16862"/>
    </source>
</evidence>
<proteinExistence type="predicted"/>
<dbReference type="InterPro" id="IPR052974">
    <property type="entry name" value="GH79_Enzymes"/>
</dbReference>
<feature type="signal peptide" evidence="1">
    <location>
        <begin position="1"/>
        <end position="20"/>
    </location>
</feature>
<organism evidence="3 4">
    <name type="scientific">Penicillium daleae</name>
    <dbReference type="NCBI Taxonomy" id="63821"/>
    <lineage>
        <taxon>Eukaryota</taxon>
        <taxon>Fungi</taxon>
        <taxon>Dikarya</taxon>
        <taxon>Ascomycota</taxon>
        <taxon>Pezizomycotina</taxon>
        <taxon>Eurotiomycetes</taxon>
        <taxon>Eurotiomycetidae</taxon>
        <taxon>Eurotiales</taxon>
        <taxon>Aspergillaceae</taxon>
        <taxon>Penicillium</taxon>
    </lineage>
</organism>
<gene>
    <name evidence="3" type="ORF">N7458_003115</name>
</gene>
<dbReference type="Gene3D" id="3.20.20.80">
    <property type="entry name" value="Glycosidases"/>
    <property type="match status" value="1"/>
</dbReference>
<dbReference type="GeneID" id="81596741"/>
<keyword evidence="4" id="KW-1185">Reference proteome</keyword>
<evidence type="ECO:0000256" key="1">
    <source>
        <dbReference type="SAM" id="SignalP"/>
    </source>
</evidence>
<name>A0AAD6CEG0_9EURO</name>
<reference evidence="3" key="1">
    <citation type="submission" date="2022-12" db="EMBL/GenBank/DDBJ databases">
        <authorList>
            <person name="Petersen C."/>
        </authorList>
    </citation>
    <scope>NUCLEOTIDE SEQUENCE</scope>
    <source>
        <strain evidence="3">IBT 16125</strain>
    </source>
</reference>
<dbReference type="InterPro" id="IPR017853">
    <property type="entry name" value="GH"/>
</dbReference>
<protein>
    <recommendedName>
        <fullName evidence="2">Beta-glucuronidase C-terminal domain-containing protein</fullName>
    </recommendedName>
</protein>
<dbReference type="AlphaFoldDB" id="A0AAD6CEG0"/>
<feature type="chain" id="PRO_5041995786" description="Beta-glucuronidase C-terminal domain-containing protein" evidence="1">
    <location>
        <begin position="21"/>
        <end position="503"/>
    </location>
</feature>
<keyword evidence="1" id="KW-0732">Signal</keyword>
<sequence length="503" mass="55040">MGFLNSLLLLISFALEHAIASPARSNVNITRSFSLSPPRSPRAEKQMHDADYHSFSIEFCYMADYGGNDTHPNTFSRQVVQNLKDIAGKSPLFRVGGSTQNSAVYYPDQSEAIISPFSSDAATQPSHSYLGPSFMQSFNQFPEGSQYIYGLNFYNPTNETLFNVGDGLAQCVLEANAAYSAIGDALYGFEIGNEVDGWPGGQRRPANWTLQDYVDQWNYYAKVISQNLTGSDSLQIFQGCAFEAPRDVFDSTAWNVANAEADGMRSNMAKALTKIQYMGANCHYTGVGPTIETSIFDRTNVLSRVWYHDYLGNETAKSGIPYVLGETNSISCQGAANISDVMAAAVWAVDYVLYLSSLRFVATRVIQRYSPQVFPIYYAALFNAHVFAGGNKQTEVLVNGTDFGAYAVYGSGKLESIVAVNLAMWNSTFDQQERPYTVLELPNGWESAKVSRLTSPGVEIATNITLGGQSVNEKGVIVGDKLHEKAQGRRVLVGAGEAVLVQK</sequence>
<feature type="domain" description="Beta-glucuronidase C-terminal" evidence="2">
    <location>
        <begin position="405"/>
        <end position="500"/>
    </location>
</feature>
<dbReference type="EMBL" id="JAPVEA010000002">
    <property type="protein sequence ID" value="KAJ5461563.1"/>
    <property type="molecule type" value="Genomic_DNA"/>
</dbReference>
<dbReference type="PANTHER" id="PTHR36183:SF2">
    <property type="entry name" value="BETA-GLUCURONIDASE C-TERMINAL DOMAIN-CONTAINING PROTEIN"/>
    <property type="match status" value="1"/>
</dbReference>
<reference evidence="3" key="2">
    <citation type="journal article" date="2023" name="IMA Fungus">
        <title>Comparative genomic study of the Penicillium genus elucidates a diverse pangenome and 15 lateral gene transfer events.</title>
        <authorList>
            <person name="Petersen C."/>
            <person name="Sorensen T."/>
            <person name="Nielsen M.R."/>
            <person name="Sondergaard T.E."/>
            <person name="Sorensen J.L."/>
            <person name="Fitzpatrick D.A."/>
            <person name="Frisvad J.C."/>
            <person name="Nielsen K.L."/>
        </authorList>
    </citation>
    <scope>NUCLEOTIDE SEQUENCE</scope>
    <source>
        <strain evidence="3">IBT 16125</strain>
    </source>
</reference>
<dbReference type="PANTHER" id="PTHR36183">
    <property type="entry name" value="BETA-GLUCURONIDASE"/>
    <property type="match status" value="1"/>
</dbReference>
<dbReference type="InterPro" id="IPR013780">
    <property type="entry name" value="Glyco_hydro_b"/>
</dbReference>
<dbReference type="Proteomes" id="UP001213681">
    <property type="component" value="Unassembled WGS sequence"/>
</dbReference>
<dbReference type="InterPro" id="IPR031728">
    <property type="entry name" value="GlcAase_C"/>
</dbReference>
<dbReference type="RefSeq" id="XP_056770605.1">
    <property type="nucleotide sequence ID" value="XM_056906498.1"/>
</dbReference>